<dbReference type="PROSITE" id="PS51318">
    <property type="entry name" value="TAT"/>
    <property type="match status" value="1"/>
</dbReference>
<accession>A0A2U2RH14</accession>
<name>A0A2U2RH14_9MICO</name>
<gene>
    <name evidence="2" type="ORF">DEO23_13835</name>
</gene>
<dbReference type="InterPro" id="IPR059026">
    <property type="entry name" value="LpqB_N"/>
</dbReference>
<dbReference type="Pfam" id="PF25976">
    <property type="entry name" value="LpqB_N"/>
    <property type="match status" value="1"/>
</dbReference>
<dbReference type="SMART" id="SM00909">
    <property type="entry name" value="Germane"/>
    <property type="match status" value="1"/>
</dbReference>
<dbReference type="Proteomes" id="UP000245590">
    <property type="component" value="Unassembled WGS sequence"/>
</dbReference>
<reference evidence="2 3" key="1">
    <citation type="submission" date="2018-05" db="EMBL/GenBank/DDBJ databases">
        <title>Brachybacterium sp. M1HQ-2T, whole genome shotgun sequence.</title>
        <authorList>
            <person name="Tuo L."/>
        </authorList>
    </citation>
    <scope>NUCLEOTIDE SEQUENCE [LARGE SCALE GENOMIC DNA]</scope>
    <source>
        <strain evidence="2 3">M1HQ-2</strain>
    </source>
</reference>
<protein>
    <recommendedName>
        <fullName evidence="1">GerMN domain-containing protein</fullName>
    </recommendedName>
</protein>
<feature type="domain" description="GerMN" evidence="1">
    <location>
        <begin position="208"/>
        <end position="299"/>
    </location>
</feature>
<dbReference type="Pfam" id="PF10647">
    <property type="entry name" value="Gmad1"/>
    <property type="match status" value="1"/>
</dbReference>
<dbReference type="InterPro" id="IPR018910">
    <property type="entry name" value="LpqB_C"/>
</dbReference>
<evidence type="ECO:0000313" key="3">
    <source>
        <dbReference type="Proteomes" id="UP000245590"/>
    </source>
</evidence>
<dbReference type="InterPro" id="IPR006311">
    <property type="entry name" value="TAT_signal"/>
</dbReference>
<proteinExistence type="predicted"/>
<sequence>MPDHLPTSRRALVRGGAAIAVSAVLASCARIPAAGSVHHESLSGAANPDVPYVQPQPPADGAAPEEIVSGFVLAGVGPEDDFGVARKYLSDEARSSWDPRAGVTLYSAGDELAVSAEDEGTVTLTVQAMGQVDRSGVRTLHGSPSARTVELGVTKEDGQWRISRPPDGIFLSDSAFSLLFRAARLYFPEPRLLHLVPDPRWFFAREVTAAALAALEEGPADPLVKAVRTVIPDGAHLSSAPVSAGGDGILQLDLPGTITSLSAGRRRVAIAQIQATLRSVPALSDVRMLADGKDADPGDKGPTRALPGHRPIAAGRTGVISLADISAADADQLVPALAKESVRAPALSQASPLVAALRKDSAAVILCSSDDSVDRREVAVGPDLLPPRIDDAGYVWAPTTVTSAALLALSSRRPDDDAKVGASWLSGRRLVGFDLAADATRALVLSREDGDPRLDLCAVVRNEHGVPLSLSEPVQLSTSLGSLRQATWYDESSVLLLGEDTESGALRAQVMELQGDGDRLPAPPETIDWVVGSGMTVAVWACTSDGRLLRVEGSSWGDVDLQAIDPAFY</sequence>
<evidence type="ECO:0000259" key="1">
    <source>
        <dbReference type="SMART" id="SM00909"/>
    </source>
</evidence>
<dbReference type="RefSeq" id="WP_109276621.1">
    <property type="nucleotide sequence ID" value="NZ_QFKX01000006.1"/>
</dbReference>
<dbReference type="AlphaFoldDB" id="A0A2U2RH14"/>
<dbReference type="InterPro" id="IPR019606">
    <property type="entry name" value="GerMN"/>
</dbReference>
<dbReference type="EMBL" id="QFKX01000006">
    <property type="protein sequence ID" value="PWH05159.1"/>
    <property type="molecule type" value="Genomic_DNA"/>
</dbReference>
<keyword evidence="3" id="KW-1185">Reference proteome</keyword>
<evidence type="ECO:0000313" key="2">
    <source>
        <dbReference type="EMBL" id="PWH05159.1"/>
    </source>
</evidence>
<dbReference type="Pfam" id="PF10646">
    <property type="entry name" value="Germane"/>
    <property type="match status" value="1"/>
</dbReference>
<comment type="caution">
    <text evidence="2">The sequence shown here is derived from an EMBL/GenBank/DDBJ whole genome shotgun (WGS) entry which is preliminary data.</text>
</comment>
<organism evidence="2 3">
    <name type="scientific">Brachybacterium endophyticum</name>
    <dbReference type="NCBI Taxonomy" id="2182385"/>
    <lineage>
        <taxon>Bacteria</taxon>
        <taxon>Bacillati</taxon>
        <taxon>Actinomycetota</taxon>
        <taxon>Actinomycetes</taxon>
        <taxon>Micrococcales</taxon>
        <taxon>Dermabacteraceae</taxon>
        <taxon>Brachybacterium</taxon>
    </lineage>
</organism>
<dbReference type="OrthoDB" id="3226781at2"/>